<keyword evidence="3" id="KW-1185">Reference proteome</keyword>
<feature type="region of interest" description="Disordered" evidence="1">
    <location>
        <begin position="45"/>
        <end position="81"/>
    </location>
</feature>
<dbReference type="AlphaFoldDB" id="A0A8X7MMV3"/>
<sequence>MNATATAADAIDTRALVSELNSYLAAYASASSAPLALSSLSSQRTSTLFGPSSSSATAGADAPARGGLEQDEGRGEQEQEHDYTEALTHLLSTLETRRASVRTHMSRLVRGMADQLELGGRAGAGTGTGAGAGVGNGGAGIGRRKAGGAGGAALMGAVEDIQREAERCLSALDAIPLSRDDGAADTGETPGAVDGVDQAALRDGDGAGQAGRNGGASAEGGGSVHPAAMQIPP</sequence>
<dbReference type="EMBL" id="LWDE02001171">
    <property type="protein sequence ID" value="KAE8242217.1"/>
    <property type="molecule type" value="Genomic_DNA"/>
</dbReference>
<proteinExistence type="predicted"/>
<feature type="compositionally biased region" description="Gly residues" evidence="1">
    <location>
        <begin position="206"/>
        <end position="223"/>
    </location>
</feature>
<feature type="compositionally biased region" description="Basic and acidic residues" evidence="1">
    <location>
        <begin position="71"/>
        <end position="81"/>
    </location>
</feature>
<evidence type="ECO:0000313" key="3">
    <source>
        <dbReference type="Proteomes" id="UP000077684"/>
    </source>
</evidence>
<name>A0A8X7MMV3_9BASI</name>
<gene>
    <name evidence="2" type="ORF">A4X06_0g7119</name>
</gene>
<feature type="region of interest" description="Disordered" evidence="1">
    <location>
        <begin position="178"/>
        <end position="233"/>
    </location>
</feature>
<evidence type="ECO:0000313" key="2">
    <source>
        <dbReference type="EMBL" id="KAE8242217.1"/>
    </source>
</evidence>
<evidence type="ECO:0000256" key="1">
    <source>
        <dbReference type="SAM" id="MobiDB-lite"/>
    </source>
</evidence>
<dbReference type="Proteomes" id="UP000077684">
    <property type="component" value="Unassembled WGS sequence"/>
</dbReference>
<reference evidence="2" key="1">
    <citation type="submission" date="2016-04" db="EMBL/GenBank/DDBJ databases">
        <authorList>
            <person name="Nguyen H.D."/>
            <person name="Samba Siva P."/>
            <person name="Cullis J."/>
            <person name="Levesque C.A."/>
            <person name="Hambleton S."/>
        </authorList>
    </citation>
    <scope>NUCLEOTIDE SEQUENCE</scope>
    <source>
        <strain evidence="2">DAOMC 236426</strain>
    </source>
</reference>
<protein>
    <submittedName>
        <fullName evidence="2">Uncharacterized protein</fullName>
    </submittedName>
</protein>
<accession>A0A8X7MMV3</accession>
<reference evidence="2" key="2">
    <citation type="journal article" date="2019" name="IMA Fungus">
        <title>Genome sequencing and comparison of five Tilletia species to identify candidate genes for the detection of regulated species infecting wheat.</title>
        <authorList>
            <person name="Nguyen H.D.T."/>
            <person name="Sultana T."/>
            <person name="Kesanakurti P."/>
            <person name="Hambleton S."/>
        </authorList>
    </citation>
    <scope>NUCLEOTIDE SEQUENCE</scope>
    <source>
        <strain evidence="2">DAOMC 236426</strain>
    </source>
</reference>
<organism evidence="2 3">
    <name type="scientific">Tilletia controversa</name>
    <name type="common">dwarf bunt fungus</name>
    <dbReference type="NCBI Taxonomy" id="13291"/>
    <lineage>
        <taxon>Eukaryota</taxon>
        <taxon>Fungi</taxon>
        <taxon>Dikarya</taxon>
        <taxon>Basidiomycota</taxon>
        <taxon>Ustilaginomycotina</taxon>
        <taxon>Exobasidiomycetes</taxon>
        <taxon>Tilletiales</taxon>
        <taxon>Tilletiaceae</taxon>
        <taxon>Tilletia</taxon>
    </lineage>
</organism>
<comment type="caution">
    <text evidence="2">The sequence shown here is derived from an EMBL/GenBank/DDBJ whole genome shotgun (WGS) entry which is preliminary data.</text>
</comment>